<evidence type="ECO:0000313" key="4">
    <source>
        <dbReference type="Proteomes" id="UP001596250"/>
    </source>
</evidence>
<dbReference type="Proteomes" id="UP001596250">
    <property type="component" value="Unassembled WGS sequence"/>
</dbReference>
<feature type="domain" description="Peptidase M56" evidence="2">
    <location>
        <begin position="44"/>
        <end position="235"/>
    </location>
</feature>
<keyword evidence="1" id="KW-0472">Membrane</keyword>
<keyword evidence="1" id="KW-0812">Transmembrane</keyword>
<comment type="caution">
    <text evidence="3">The sequence shown here is derived from an EMBL/GenBank/DDBJ whole genome shotgun (WGS) entry which is preliminary data.</text>
</comment>
<feature type="transmembrane region" description="Helical" evidence="1">
    <location>
        <begin position="43"/>
        <end position="65"/>
    </location>
</feature>
<dbReference type="EMBL" id="JBHSQV010000114">
    <property type="protein sequence ID" value="MFC5986540.1"/>
    <property type="molecule type" value="Genomic_DNA"/>
</dbReference>
<dbReference type="InterPro" id="IPR008756">
    <property type="entry name" value="Peptidase_M56"/>
</dbReference>
<protein>
    <submittedName>
        <fullName evidence="3">M56 family metallopeptidase</fullName>
    </submittedName>
</protein>
<accession>A0ABW1IN92</accession>
<evidence type="ECO:0000259" key="2">
    <source>
        <dbReference type="Pfam" id="PF05569"/>
    </source>
</evidence>
<sequence>MKPEIKVRLLFSVMLMLGVTLVTMMGITFVKQFSSASFRTWDMYQMAAAILLNLMILFTFIRIGWRMVRQSIMSYKWMRHFRCNIHEALTRHLQDKYRSWGIEMIVTQDDDFVALTIGMLRSKIVVSSGLFSRFDEQEIEAILLHERFHLSNRDNFKLFIMTLCTEGFGYLPTIRVIFRYFEIWKELLADRFAIKQMGTEYYLGRVLFKLTAAGGIQKSEVGVHFAEAAMSYRIMQVLEPEKKIQVPMAIVRPMLLFGLLLIFFTISGSS</sequence>
<proteinExistence type="predicted"/>
<dbReference type="RefSeq" id="WP_379893866.1">
    <property type="nucleotide sequence ID" value="NZ_CBCSCT010000097.1"/>
</dbReference>
<name>A0ABW1IN92_9BACL</name>
<reference evidence="4" key="1">
    <citation type="journal article" date="2019" name="Int. J. Syst. Evol. Microbiol.">
        <title>The Global Catalogue of Microorganisms (GCM) 10K type strain sequencing project: providing services to taxonomists for standard genome sequencing and annotation.</title>
        <authorList>
            <consortium name="The Broad Institute Genomics Platform"/>
            <consortium name="The Broad Institute Genome Sequencing Center for Infectious Disease"/>
            <person name="Wu L."/>
            <person name="Ma J."/>
        </authorList>
    </citation>
    <scope>NUCLEOTIDE SEQUENCE [LARGE SCALE GENOMIC DNA]</scope>
    <source>
        <strain evidence="4">CCM 8749</strain>
    </source>
</reference>
<gene>
    <name evidence="3" type="ORF">ACFPXP_08885</name>
</gene>
<evidence type="ECO:0000256" key="1">
    <source>
        <dbReference type="SAM" id="Phobius"/>
    </source>
</evidence>
<dbReference type="PANTHER" id="PTHR34978">
    <property type="entry name" value="POSSIBLE SENSOR-TRANSDUCER PROTEIN BLAR"/>
    <property type="match status" value="1"/>
</dbReference>
<dbReference type="Pfam" id="PF05569">
    <property type="entry name" value="Peptidase_M56"/>
    <property type="match status" value="1"/>
</dbReference>
<organism evidence="3 4">
    <name type="scientific">Marinicrinis lubricantis</name>
    <dbReference type="NCBI Taxonomy" id="2086470"/>
    <lineage>
        <taxon>Bacteria</taxon>
        <taxon>Bacillati</taxon>
        <taxon>Bacillota</taxon>
        <taxon>Bacilli</taxon>
        <taxon>Bacillales</taxon>
        <taxon>Paenibacillaceae</taxon>
    </lineage>
</organism>
<dbReference type="CDD" id="cd07326">
    <property type="entry name" value="M56_BlaR1_MecR1_like"/>
    <property type="match status" value="1"/>
</dbReference>
<dbReference type="PANTHER" id="PTHR34978:SF3">
    <property type="entry name" value="SLR0241 PROTEIN"/>
    <property type="match status" value="1"/>
</dbReference>
<dbReference type="InterPro" id="IPR052173">
    <property type="entry name" value="Beta-lactam_resp_regulator"/>
</dbReference>
<keyword evidence="4" id="KW-1185">Reference proteome</keyword>
<feature type="transmembrane region" description="Helical" evidence="1">
    <location>
        <begin position="249"/>
        <end position="267"/>
    </location>
</feature>
<dbReference type="Gene3D" id="3.30.2010.10">
    <property type="entry name" value="Metalloproteases ('zincins'), catalytic domain"/>
    <property type="match status" value="1"/>
</dbReference>
<evidence type="ECO:0000313" key="3">
    <source>
        <dbReference type="EMBL" id="MFC5986540.1"/>
    </source>
</evidence>
<keyword evidence="1" id="KW-1133">Transmembrane helix</keyword>
<feature type="transmembrane region" description="Helical" evidence="1">
    <location>
        <begin position="7"/>
        <end position="31"/>
    </location>
</feature>